<gene>
    <name evidence="2" type="ORF">PUMCH_001499</name>
</gene>
<dbReference type="KEGG" id="asau:88172564"/>
<keyword evidence="3" id="KW-1185">Reference proteome</keyword>
<dbReference type="AlphaFoldDB" id="A0AAX4H6Z9"/>
<dbReference type="EMBL" id="CP138895">
    <property type="protein sequence ID" value="WPK24232.1"/>
    <property type="molecule type" value="Genomic_DNA"/>
</dbReference>
<proteinExistence type="predicted"/>
<evidence type="ECO:0000313" key="2">
    <source>
        <dbReference type="EMBL" id="WPK24232.1"/>
    </source>
</evidence>
<dbReference type="GeneID" id="88172564"/>
<feature type="domain" description="Domain of unknown function at the cortex 1" evidence="1">
    <location>
        <begin position="4"/>
        <end position="270"/>
    </location>
</feature>
<dbReference type="PANTHER" id="PTHR34826:SF2">
    <property type="entry name" value="UPF0590 PROTEIN C409.17C"/>
    <property type="match status" value="1"/>
</dbReference>
<dbReference type="InterPro" id="IPR013897">
    <property type="entry name" value="Duc1"/>
</dbReference>
<dbReference type="PANTHER" id="PTHR34826">
    <property type="entry name" value="UPF0590 PROTEIN C409.17C"/>
    <property type="match status" value="1"/>
</dbReference>
<dbReference type="Proteomes" id="UP001338582">
    <property type="component" value="Chromosome 2"/>
</dbReference>
<protein>
    <recommendedName>
        <fullName evidence="1">Domain of unknown function at the cortex 1 domain-containing protein</fullName>
    </recommendedName>
</protein>
<dbReference type="Pfam" id="PF08588">
    <property type="entry name" value="Duc1"/>
    <property type="match status" value="1"/>
</dbReference>
<evidence type="ECO:0000313" key="3">
    <source>
        <dbReference type="Proteomes" id="UP001338582"/>
    </source>
</evidence>
<accession>A0AAX4H6Z9</accession>
<dbReference type="RefSeq" id="XP_062876615.1">
    <property type="nucleotide sequence ID" value="XM_063020545.1"/>
</dbReference>
<evidence type="ECO:0000259" key="1">
    <source>
        <dbReference type="Pfam" id="PF08588"/>
    </source>
</evidence>
<name>A0AAX4H6Z9_9ASCO</name>
<organism evidence="2 3">
    <name type="scientific">Australozyma saopauloensis</name>
    <dbReference type="NCBI Taxonomy" id="291208"/>
    <lineage>
        <taxon>Eukaryota</taxon>
        <taxon>Fungi</taxon>
        <taxon>Dikarya</taxon>
        <taxon>Ascomycota</taxon>
        <taxon>Saccharomycotina</taxon>
        <taxon>Pichiomycetes</taxon>
        <taxon>Metschnikowiaceae</taxon>
        <taxon>Australozyma</taxon>
    </lineage>
</organism>
<sequence>MTKRLYILAGSTHEDEKTTIPINTGNFVDIDSKIGLFSVIIDIVNFDSSEPHKENSAYNRSTNGLDESLAPKTPNLRILAKFTPSHNIPGTELLFGNDGLVSITKNVPTSLISTGLRFFKWFMNPTINSDMYGDMPYLYGYALNSFTKLGSEDLIGVDEFLTLKEERFLTDESIPTDPSKRQSYFCKVKNCEKFEFQKGETYFLMFETSFISIGDSKYHVKIPTFGDKTIDVDVLRFSDENLNNFNWTVKQGGMDGVLEGEYGLVINFGVVDEDD</sequence>
<reference evidence="2 3" key="1">
    <citation type="submission" date="2023-10" db="EMBL/GenBank/DDBJ databases">
        <title>Draft Genome Sequence of Candida saopaulonensis from a very Premature Infant with Sepsis.</title>
        <authorList>
            <person name="Ning Y."/>
            <person name="Dai R."/>
            <person name="Xiao M."/>
            <person name="Xu Y."/>
            <person name="Yan Q."/>
            <person name="Zhang L."/>
        </authorList>
    </citation>
    <scope>NUCLEOTIDE SEQUENCE [LARGE SCALE GENOMIC DNA]</scope>
    <source>
        <strain evidence="2 3">19XY460</strain>
    </source>
</reference>